<organism evidence="3 4">
    <name type="scientific">Boletus reticuloceps</name>
    <dbReference type="NCBI Taxonomy" id="495285"/>
    <lineage>
        <taxon>Eukaryota</taxon>
        <taxon>Fungi</taxon>
        <taxon>Dikarya</taxon>
        <taxon>Basidiomycota</taxon>
        <taxon>Agaricomycotina</taxon>
        <taxon>Agaricomycetes</taxon>
        <taxon>Agaricomycetidae</taxon>
        <taxon>Boletales</taxon>
        <taxon>Boletineae</taxon>
        <taxon>Boletaceae</taxon>
        <taxon>Boletoideae</taxon>
        <taxon>Boletus</taxon>
    </lineage>
</organism>
<evidence type="ECO:0000259" key="2">
    <source>
        <dbReference type="Pfam" id="PF20722"/>
    </source>
</evidence>
<dbReference type="Proteomes" id="UP000683000">
    <property type="component" value="Unassembled WGS sequence"/>
</dbReference>
<dbReference type="Pfam" id="PF20722">
    <property type="entry name" value="DUF6830"/>
    <property type="match status" value="1"/>
</dbReference>
<evidence type="ECO:0000256" key="1">
    <source>
        <dbReference type="SAM" id="MobiDB-lite"/>
    </source>
</evidence>
<evidence type="ECO:0000313" key="3">
    <source>
        <dbReference type="EMBL" id="KAG6375182.1"/>
    </source>
</evidence>
<evidence type="ECO:0000313" key="4">
    <source>
        <dbReference type="Proteomes" id="UP000683000"/>
    </source>
</evidence>
<gene>
    <name evidence="3" type="ORF">JVT61DRAFT_3391</name>
</gene>
<comment type="caution">
    <text evidence="3">The sequence shown here is derived from an EMBL/GenBank/DDBJ whole genome shotgun (WGS) entry which is preliminary data.</text>
</comment>
<feature type="domain" description="DUF6830" evidence="2">
    <location>
        <begin position="758"/>
        <end position="911"/>
    </location>
</feature>
<proteinExistence type="predicted"/>
<dbReference type="InterPro" id="IPR041078">
    <property type="entry name" value="Plavaka"/>
</dbReference>
<dbReference type="OrthoDB" id="2418900at2759"/>
<dbReference type="Pfam" id="PF18759">
    <property type="entry name" value="Plavaka"/>
    <property type="match status" value="1"/>
</dbReference>
<keyword evidence="4" id="KW-1185">Reference proteome</keyword>
<protein>
    <recommendedName>
        <fullName evidence="2">DUF6830 domain-containing protein</fullName>
    </recommendedName>
</protein>
<dbReference type="AlphaFoldDB" id="A0A8I2YPJ5"/>
<accession>A0A8I2YPJ5</accession>
<feature type="region of interest" description="Disordered" evidence="1">
    <location>
        <begin position="57"/>
        <end position="108"/>
    </location>
</feature>
<dbReference type="InterPro" id="IPR049233">
    <property type="entry name" value="DUF6830"/>
</dbReference>
<sequence>MPKCPQCLKNFATDRGVAAHLAQKSSKCNAWWRERLGPRLSINFPLFEDVGDAGAMLSDPVPSSPTQDLLARNNNDSDPPNPMPAEDLPGLDENSPFDDAGHNGEPTGELSTAVSHAFLAQLGQGRTIEYFPDAGSIYPGGKSFLDRFKMDPYAMGHQVNLYFPFSNFQDWEMANFLLQSDLSMAKIDEFLSLTLTRTLPLSFWTAKDLRGRAELLPSGPRWNYRIVPTSHPTKKPAVLYYRDSLDCIEALFNHPYFARHMDYVPFRAFTTGEKVVREYGEWMSGDVAWDIQGKLPQNATLCGVILSSDKTNVTNMCGGKVAYPLLISLANIRMNIRNKASSHAFLPAALIPIPEFLHPVKRMRSVLEARLFHDCLDIIVEPLKIAAQMGRMMSDPLGNLRFCFTPLAAYIADTPEESLVACVRGKTSPVTMASHHSFGDAFRHPPRTGATTLSQLSRIQCDPNDVLRYFIQCTPFRLNGVAAPFWHDWPHSDPARFISPEGLHHWHRFSWDHDVQWCKNALSSQELDFRYSILHPIVGLRHFKCGITTLKQVGGRAQREIQRYLVAVIAGAAPSDVVTAIRALMDFRYLAQATTITSLVRDKISAALSEFHDHKDAITDEGLRRGATSGTALTHWKIPKLELHHHVAASVSQLGAPVQWSADTTEHAHIEVVKQPASATNNHNYDSQICRYLDRSEKCQLFQMATEIASAAANFVEIDQNLDSTLDTAEDADPHEEEEEYPMKVLKDLWSPPRPLPDLFAITEALQSARTGSVPHPPRTFTSGGTAFRVNYDPSVNRIPIEKVAEIFNLPDLRPALADFFNRGGMHLHSFGGQRRSPSDAHLPFNDLQIWYKVRVQQKLYHDPTSRAPVFTINAHPPDRAWEYGRYDAAILQVDDRHEWPFSGLTGHSVVKVRLIMRPLPPRGQHHFWADHFLVYAQRYDTIRQQQGNVDRATGMHALKLAARSSGEIFGDVFPIDQIRSYAHLVPRFGEVADDHLTHTNSFHLAQSFWLNNYFDKEFYYAVSS</sequence>
<name>A0A8I2YPJ5_9AGAM</name>
<dbReference type="EMBL" id="JAGFBS010000015">
    <property type="protein sequence ID" value="KAG6375182.1"/>
    <property type="molecule type" value="Genomic_DNA"/>
</dbReference>
<reference evidence="3" key="1">
    <citation type="submission" date="2021-03" db="EMBL/GenBank/DDBJ databases">
        <title>Evolutionary innovations through gain and loss of genes in the ectomycorrhizal Boletales.</title>
        <authorList>
            <person name="Wu G."/>
            <person name="Miyauchi S."/>
            <person name="Morin E."/>
            <person name="Yang Z.-L."/>
            <person name="Xu J."/>
            <person name="Martin F.M."/>
        </authorList>
    </citation>
    <scope>NUCLEOTIDE SEQUENCE</scope>
    <source>
        <strain evidence="3">BR01</strain>
    </source>
</reference>